<protein>
    <submittedName>
        <fullName evidence="2">Uncharacterized protein</fullName>
    </submittedName>
</protein>
<comment type="caution">
    <text evidence="2">The sequence shown here is derived from an EMBL/GenBank/DDBJ whole genome shotgun (WGS) entry which is preliminary data.</text>
</comment>
<dbReference type="EMBL" id="BPLQ01002072">
    <property type="protein sequence ID" value="GIX88446.1"/>
    <property type="molecule type" value="Genomic_DNA"/>
</dbReference>
<proteinExistence type="predicted"/>
<feature type="region of interest" description="Disordered" evidence="1">
    <location>
        <begin position="40"/>
        <end position="74"/>
    </location>
</feature>
<accession>A0AAV4NWV5</accession>
<sequence length="74" mass="8204">MIGKCNLKNSKYLKEVLDYTASAEVSDNKELDSAHDCFIDSDNQSVTKGADVSSESSDDEDYDTSLHLTTKKDH</sequence>
<dbReference type="Proteomes" id="UP001054837">
    <property type="component" value="Unassembled WGS sequence"/>
</dbReference>
<gene>
    <name evidence="2" type="ORF">CDAR_321561</name>
</gene>
<name>A0AAV4NWV5_9ARAC</name>
<keyword evidence="3" id="KW-1185">Reference proteome</keyword>
<reference evidence="2 3" key="1">
    <citation type="submission" date="2021-06" db="EMBL/GenBank/DDBJ databases">
        <title>Caerostris darwini draft genome.</title>
        <authorList>
            <person name="Kono N."/>
            <person name="Arakawa K."/>
        </authorList>
    </citation>
    <scope>NUCLEOTIDE SEQUENCE [LARGE SCALE GENOMIC DNA]</scope>
</reference>
<evidence type="ECO:0000313" key="2">
    <source>
        <dbReference type="EMBL" id="GIX88446.1"/>
    </source>
</evidence>
<evidence type="ECO:0000313" key="3">
    <source>
        <dbReference type="Proteomes" id="UP001054837"/>
    </source>
</evidence>
<evidence type="ECO:0000256" key="1">
    <source>
        <dbReference type="SAM" id="MobiDB-lite"/>
    </source>
</evidence>
<organism evidence="2 3">
    <name type="scientific">Caerostris darwini</name>
    <dbReference type="NCBI Taxonomy" id="1538125"/>
    <lineage>
        <taxon>Eukaryota</taxon>
        <taxon>Metazoa</taxon>
        <taxon>Ecdysozoa</taxon>
        <taxon>Arthropoda</taxon>
        <taxon>Chelicerata</taxon>
        <taxon>Arachnida</taxon>
        <taxon>Araneae</taxon>
        <taxon>Araneomorphae</taxon>
        <taxon>Entelegynae</taxon>
        <taxon>Araneoidea</taxon>
        <taxon>Araneidae</taxon>
        <taxon>Caerostris</taxon>
    </lineage>
</organism>
<dbReference type="AlphaFoldDB" id="A0AAV4NWV5"/>